<dbReference type="HOGENOM" id="CLU_934009_0_0_1"/>
<dbReference type="EMBL" id="KN831792">
    <property type="protein sequence ID" value="KIM38186.1"/>
    <property type="molecule type" value="Genomic_DNA"/>
</dbReference>
<dbReference type="OrthoDB" id="3025222at2759"/>
<reference evidence="1 2" key="1">
    <citation type="submission" date="2014-04" db="EMBL/GenBank/DDBJ databases">
        <authorList>
            <consortium name="DOE Joint Genome Institute"/>
            <person name="Kuo A."/>
            <person name="Gay G."/>
            <person name="Dore J."/>
            <person name="Kohler A."/>
            <person name="Nagy L.G."/>
            <person name="Floudas D."/>
            <person name="Copeland A."/>
            <person name="Barry K.W."/>
            <person name="Cichocki N."/>
            <person name="Veneault-Fourrey C."/>
            <person name="LaButti K."/>
            <person name="Lindquist E.A."/>
            <person name="Lipzen A."/>
            <person name="Lundell T."/>
            <person name="Morin E."/>
            <person name="Murat C."/>
            <person name="Sun H."/>
            <person name="Tunlid A."/>
            <person name="Henrissat B."/>
            <person name="Grigoriev I.V."/>
            <person name="Hibbett D.S."/>
            <person name="Martin F."/>
            <person name="Nordberg H.P."/>
            <person name="Cantor M.N."/>
            <person name="Hua S.X."/>
        </authorList>
    </citation>
    <scope>NUCLEOTIDE SEQUENCE [LARGE SCALE GENOMIC DNA]</scope>
    <source>
        <strain evidence="2">h7</strain>
    </source>
</reference>
<evidence type="ECO:0000313" key="1">
    <source>
        <dbReference type="EMBL" id="KIM38186.1"/>
    </source>
</evidence>
<gene>
    <name evidence="1" type="ORF">M413DRAFT_12912</name>
</gene>
<proteinExistence type="predicted"/>
<protein>
    <submittedName>
        <fullName evidence="1">Uncharacterized protein</fullName>
    </submittedName>
</protein>
<dbReference type="AlphaFoldDB" id="A0A0C3C3N9"/>
<name>A0A0C3C3N9_HEBCY</name>
<evidence type="ECO:0000313" key="2">
    <source>
        <dbReference type="Proteomes" id="UP000053424"/>
    </source>
</evidence>
<accession>A0A0C3C3N9</accession>
<organism evidence="1 2">
    <name type="scientific">Hebeloma cylindrosporum</name>
    <dbReference type="NCBI Taxonomy" id="76867"/>
    <lineage>
        <taxon>Eukaryota</taxon>
        <taxon>Fungi</taxon>
        <taxon>Dikarya</taxon>
        <taxon>Basidiomycota</taxon>
        <taxon>Agaricomycotina</taxon>
        <taxon>Agaricomycetes</taxon>
        <taxon>Agaricomycetidae</taxon>
        <taxon>Agaricales</taxon>
        <taxon>Agaricineae</taxon>
        <taxon>Hymenogastraceae</taxon>
        <taxon>Hebeloma</taxon>
    </lineage>
</organism>
<keyword evidence="2" id="KW-1185">Reference proteome</keyword>
<reference evidence="2" key="2">
    <citation type="submission" date="2015-01" db="EMBL/GenBank/DDBJ databases">
        <title>Evolutionary Origins and Diversification of the Mycorrhizal Mutualists.</title>
        <authorList>
            <consortium name="DOE Joint Genome Institute"/>
            <consortium name="Mycorrhizal Genomics Consortium"/>
            <person name="Kohler A."/>
            <person name="Kuo A."/>
            <person name="Nagy L.G."/>
            <person name="Floudas D."/>
            <person name="Copeland A."/>
            <person name="Barry K.W."/>
            <person name="Cichocki N."/>
            <person name="Veneault-Fourrey C."/>
            <person name="LaButti K."/>
            <person name="Lindquist E.A."/>
            <person name="Lipzen A."/>
            <person name="Lundell T."/>
            <person name="Morin E."/>
            <person name="Murat C."/>
            <person name="Riley R."/>
            <person name="Ohm R."/>
            <person name="Sun H."/>
            <person name="Tunlid A."/>
            <person name="Henrissat B."/>
            <person name="Grigoriev I.V."/>
            <person name="Hibbett D.S."/>
            <person name="Martin F."/>
        </authorList>
    </citation>
    <scope>NUCLEOTIDE SEQUENCE [LARGE SCALE GENOMIC DNA]</scope>
    <source>
        <strain evidence="2">h7</strain>
    </source>
</reference>
<sequence length="298" mass="32482">MDYEPEIYRLIPFFYPSSLLTPPDPASTAARLAQDLQAKPLTAPALAGELPVFLLHTATTNPAHTDYAISCTILLVNTPSLPLSNNWDSSHPNATFAEMFIVALAEDVDNAIRGPINDSRGDTYVGASLLGARLRNLGILDTPQIVGSLAEGLAFPDEILYHYQGDNAEIALIGSCLQLLGGASSLVQQQPWRFTKDKILTALDGFKSSENDILLQFTKAHIQKVPLVDLNSDEIVDGLKAAGWQFRSEMPLELECLYLNITQSQVSDTYIKIQESSIGCLASTQTSFDEGPEVDVER</sequence>
<dbReference type="Proteomes" id="UP000053424">
    <property type="component" value="Unassembled WGS sequence"/>
</dbReference>